<proteinExistence type="predicted"/>
<feature type="region of interest" description="Disordered" evidence="1">
    <location>
        <begin position="1"/>
        <end position="24"/>
    </location>
</feature>
<evidence type="ECO:0000313" key="3">
    <source>
        <dbReference type="Proteomes" id="UP000016600"/>
    </source>
</evidence>
<sequence length="87" mass="9749">MPSKTDKSSNPTDEESAKQKGGKAMRNLLKATTLENRFPLLAVEKSSLERRRNYGRLSGGLTRTLHRRLHRIRDDALGLAQGYQGVV</sequence>
<dbReference type="EMBL" id="AWET01000009">
    <property type="protein sequence ID" value="ERK03446.1"/>
    <property type="molecule type" value="Genomic_DNA"/>
</dbReference>
<comment type="caution">
    <text evidence="2">The sequence shown here is derived from an EMBL/GenBank/DDBJ whole genome shotgun (WGS) entry which is preliminary data.</text>
</comment>
<organism evidence="2 3">
    <name type="scientific">Hoylesella pleuritidis F0068</name>
    <dbReference type="NCBI Taxonomy" id="1081904"/>
    <lineage>
        <taxon>Bacteria</taxon>
        <taxon>Pseudomonadati</taxon>
        <taxon>Bacteroidota</taxon>
        <taxon>Bacteroidia</taxon>
        <taxon>Bacteroidales</taxon>
        <taxon>Prevotellaceae</taxon>
        <taxon>Hoylesella</taxon>
    </lineage>
</organism>
<reference evidence="2 3" key="1">
    <citation type="submission" date="2013-08" db="EMBL/GenBank/DDBJ databases">
        <authorList>
            <person name="Durkin A.S."/>
            <person name="Haft D.R."/>
            <person name="McCorrison J."/>
            <person name="Torralba M."/>
            <person name="Gillis M."/>
            <person name="Haft D.H."/>
            <person name="Methe B."/>
            <person name="Sutton G."/>
            <person name="Nelson K.E."/>
        </authorList>
    </citation>
    <scope>NUCLEOTIDE SEQUENCE [LARGE SCALE GENOMIC DNA]</scope>
    <source>
        <strain evidence="2 3">F0068</strain>
    </source>
</reference>
<protein>
    <submittedName>
        <fullName evidence="2">Uncharacterized protein</fullName>
    </submittedName>
</protein>
<keyword evidence="3" id="KW-1185">Reference proteome</keyword>
<dbReference type="PATRIC" id="fig|1081904.3.peg.735"/>
<gene>
    <name evidence="2" type="ORF">HMPREF1218_1935</name>
</gene>
<dbReference type="AlphaFoldDB" id="U2LGM6"/>
<evidence type="ECO:0000313" key="2">
    <source>
        <dbReference type="EMBL" id="ERK03446.1"/>
    </source>
</evidence>
<dbReference type="Proteomes" id="UP000016600">
    <property type="component" value="Unassembled WGS sequence"/>
</dbReference>
<accession>U2LGM6</accession>
<name>U2LGM6_9BACT</name>
<evidence type="ECO:0000256" key="1">
    <source>
        <dbReference type="SAM" id="MobiDB-lite"/>
    </source>
</evidence>